<evidence type="ECO:0000313" key="1">
    <source>
        <dbReference type="EMBL" id="MCZ8512281.1"/>
    </source>
</evidence>
<comment type="caution">
    <text evidence="1">The sequence shown here is derived from an EMBL/GenBank/DDBJ whole genome shotgun (WGS) entry which is preliminary data.</text>
</comment>
<accession>A0ABT4Q619</accession>
<name>A0ABT4Q619_9BACL</name>
<gene>
    <name evidence="1" type="ORF">O9H85_07535</name>
</gene>
<organism evidence="1 2">
    <name type="scientific">Paenibacillus gyeongsangnamensis</name>
    <dbReference type="NCBI Taxonomy" id="3388067"/>
    <lineage>
        <taxon>Bacteria</taxon>
        <taxon>Bacillati</taxon>
        <taxon>Bacillota</taxon>
        <taxon>Bacilli</taxon>
        <taxon>Bacillales</taxon>
        <taxon>Paenibacillaceae</taxon>
        <taxon>Paenibacillus</taxon>
    </lineage>
</organism>
<protein>
    <submittedName>
        <fullName evidence="1">Uncharacterized protein</fullName>
    </submittedName>
</protein>
<proteinExistence type="predicted"/>
<keyword evidence="2" id="KW-1185">Reference proteome</keyword>
<dbReference type="EMBL" id="JAQAGZ010000004">
    <property type="protein sequence ID" value="MCZ8512281.1"/>
    <property type="molecule type" value="Genomic_DNA"/>
</dbReference>
<evidence type="ECO:0000313" key="2">
    <source>
        <dbReference type="Proteomes" id="UP001527882"/>
    </source>
</evidence>
<reference evidence="1 2" key="1">
    <citation type="submission" date="2022-12" db="EMBL/GenBank/DDBJ databases">
        <title>Draft genome sequence of Paenibacillus sp. dW9.</title>
        <authorList>
            <person name="Choi E.-W."/>
            <person name="Kim D.-U."/>
        </authorList>
    </citation>
    <scope>NUCLEOTIDE SEQUENCE [LARGE SCALE GENOMIC DNA]</scope>
    <source>
        <strain evidence="2">dW9</strain>
    </source>
</reference>
<dbReference type="Proteomes" id="UP001527882">
    <property type="component" value="Unassembled WGS sequence"/>
</dbReference>
<dbReference type="RefSeq" id="WP_269880698.1">
    <property type="nucleotide sequence ID" value="NZ_JAQAGZ010000004.1"/>
</dbReference>
<sequence length="49" mass="5701">MDIVKWSLDLKDPSELKVLVRELEQHSDLSPDEKARLLEELKTIAAIKR</sequence>